<reference evidence="1 2" key="1">
    <citation type="journal article" date="2019" name="Microbiol. Resour. Announc.">
        <title>Draft Genome Sequence of the Most Traditional epsilon-Poly-l-Lysine Producer, Streptomyces albulus NBRC14147.</title>
        <authorList>
            <person name="Yamanaka K."/>
            <person name="Hamano Y."/>
        </authorList>
    </citation>
    <scope>NUCLEOTIDE SEQUENCE [LARGE SCALE GENOMIC DNA]</scope>
    <source>
        <strain evidence="1 2">NBRC 14147</strain>
    </source>
</reference>
<evidence type="ECO:0000313" key="1">
    <source>
        <dbReference type="EMBL" id="GCB88204.1"/>
    </source>
</evidence>
<accession>A0A401QS53</accession>
<dbReference type="AlphaFoldDB" id="A0A401QS53"/>
<dbReference type="Proteomes" id="UP000288351">
    <property type="component" value="Unassembled WGS sequence"/>
</dbReference>
<proteinExistence type="predicted"/>
<sequence>MFCAVAPEAIGEHAELLVAADSLAEADIVDGRLRGQLTERILPLGRLL</sequence>
<dbReference type="EMBL" id="BHXC01000006">
    <property type="protein sequence ID" value="GCB88204.1"/>
    <property type="molecule type" value="Genomic_DNA"/>
</dbReference>
<evidence type="ECO:0000313" key="2">
    <source>
        <dbReference type="Proteomes" id="UP000288351"/>
    </source>
</evidence>
<gene>
    <name evidence="1" type="ORF">SALB_00873</name>
</gene>
<comment type="caution">
    <text evidence="1">The sequence shown here is derived from an EMBL/GenBank/DDBJ whole genome shotgun (WGS) entry which is preliminary data.</text>
</comment>
<protein>
    <submittedName>
        <fullName evidence="1">Uncharacterized protein</fullName>
    </submittedName>
</protein>
<organism evidence="1 2">
    <name type="scientific">Streptomyces noursei</name>
    <name type="common">Streptomyces albulus</name>
    <dbReference type="NCBI Taxonomy" id="1971"/>
    <lineage>
        <taxon>Bacteria</taxon>
        <taxon>Bacillati</taxon>
        <taxon>Actinomycetota</taxon>
        <taxon>Actinomycetes</taxon>
        <taxon>Kitasatosporales</taxon>
        <taxon>Streptomycetaceae</taxon>
        <taxon>Streptomyces</taxon>
    </lineage>
</organism>
<dbReference type="RefSeq" id="WP_016577650.1">
    <property type="nucleotide sequence ID" value="NZ_BHXC01000006.1"/>
</dbReference>
<name>A0A401QS53_STRNR</name>